<evidence type="ECO:0000313" key="10">
    <source>
        <dbReference type="Proteomes" id="UP000178372"/>
    </source>
</evidence>
<feature type="domain" description="ATP-cone" evidence="8">
    <location>
        <begin position="49"/>
        <end position="139"/>
    </location>
</feature>
<dbReference type="PROSITE" id="PS51161">
    <property type="entry name" value="ATP_CONE"/>
    <property type="match status" value="1"/>
</dbReference>
<keyword evidence="7" id="KW-0479">Metal-binding</keyword>
<comment type="cofactor">
    <cofactor evidence="7">
        <name>Zn(2+)</name>
        <dbReference type="ChEBI" id="CHEBI:29105"/>
    </cofactor>
    <text evidence="7">Binds 1 zinc ion.</text>
</comment>
<evidence type="ECO:0000256" key="6">
    <source>
        <dbReference type="ARBA" id="ARBA00023163"/>
    </source>
</evidence>
<dbReference type="AlphaFoldDB" id="A0A1F7G8I2"/>
<sequence length="148" mass="17343">MRCIFCNKFDTDVVETRPSDESSVVRRRRECGGCLRRFTTYERVEQLPLMVIKRDGRHERFDRNKLLKGILKSTEKTRISLEIAEEIVTKVETKLKQEDGTDVESQKIGAIVADKLKKIDKVAYIRFASVFRRFVDVEEFKQEIRAIA</sequence>
<accession>A0A1F7G8I2</accession>
<dbReference type="InterPro" id="IPR055173">
    <property type="entry name" value="NrdR-like_N"/>
</dbReference>
<protein>
    <recommendedName>
        <fullName evidence="7">Transcriptional repressor NrdR</fullName>
    </recommendedName>
</protein>
<feature type="zinc finger region" evidence="7">
    <location>
        <begin position="3"/>
        <end position="34"/>
    </location>
</feature>
<dbReference type="GO" id="GO:0003677">
    <property type="term" value="F:DNA binding"/>
    <property type="evidence" value="ECO:0007669"/>
    <property type="project" value="UniProtKB-KW"/>
</dbReference>
<dbReference type="GO" id="GO:0005524">
    <property type="term" value="F:ATP binding"/>
    <property type="evidence" value="ECO:0007669"/>
    <property type="project" value="UniProtKB-UniRule"/>
</dbReference>
<gene>
    <name evidence="7" type="primary">nrdR</name>
    <name evidence="9" type="ORF">A2690_00345</name>
</gene>
<dbReference type="PANTHER" id="PTHR30455">
    <property type="entry name" value="TRANSCRIPTIONAL REPRESSOR NRDR"/>
    <property type="match status" value="1"/>
</dbReference>
<keyword evidence="1 7" id="KW-0678">Repressor</keyword>
<dbReference type="Proteomes" id="UP000178372">
    <property type="component" value="Unassembled WGS sequence"/>
</dbReference>
<evidence type="ECO:0000256" key="5">
    <source>
        <dbReference type="ARBA" id="ARBA00023125"/>
    </source>
</evidence>
<organism evidence="9 10">
    <name type="scientific">Candidatus Roizmanbacteria bacterium RIFCSPHIGHO2_01_FULL_39_12b</name>
    <dbReference type="NCBI Taxonomy" id="1802030"/>
    <lineage>
        <taxon>Bacteria</taxon>
        <taxon>Candidatus Roizmaniibacteriota</taxon>
    </lineage>
</organism>
<dbReference type="Pfam" id="PF03477">
    <property type="entry name" value="ATP-cone"/>
    <property type="match status" value="1"/>
</dbReference>
<evidence type="ECO:0000256" key="7">
    <source>
        <dbReference type="HAMAP-Rule" id="MF_00440"/>
    </source>
</evidence>
<proteinExistence type="inferred from homology"/>
<reference evidence="9 10" key="1">
    <citation type="journal article" date="2016" name="Nat. Commun.">
        <title>Thousands of microbial genomes shed light on interconnected biogeochemical processes in an aquifer system.</title>
        <authorList>
            <person name="Anantharaman K."/>
            <person name="Brown C.T."/>
            <person name="Hug L.A."/>
            <person name="Sharon I."/>
            <person name="Castelle C.J."/>
            <person name="Probst A.J."/>
            <person name="Thomas B.C."/>
            <person name="Singh A."/>
            <person name="Wilkins M.J."/>
            <person name="Karaoz U."/>
            <person name="Brodie E.L."/>
            <person name="Williams K.H."/>
            <person name="Hubbard S.S."/>
            <person name="Banfield J.F."/>
        </authorList>
    </citation>
    <scope>NUCLEOTIDE SEQUENCE [LARGE SCALE GENOMIC DNA]</scope>
</reference>
<evidence type="ECO:0000256" key="1">
    <source>
        <dbReference type="ARBA" id="ARBA00022491"/>
    </source>
</evidence>
<keyword evidence="7" id="KW-0862">Zinc</keyword>
<evidence type="ECO:0000256" key="3">
    <source>
        <dbReference type="ARBA" id="ARBA00022840"/>
    </source>
</evidence>
<comment type="function">
    <text evidence="7">Negatively regulates transcription of bacterial ribonucleotide reductase nrd genes and operons by binding to NrdR-boxes.</text>
</comment>
<keyword evidence="3 7" id="KW-0067">ATP-binding</keyword>
<comment type="caution">
    <text evidence="9">The sequence shown here is derived from an EMBL/GenBank/DDBJ whole genome shotgun (WGS) entry which is preliminary data.</text>
</comment>
<keyword evidence="2 7" id="KW-0547">Nucleotide-binding</keyword>
<dbReference type="GO" id="GO:0008270">
    <property type="term" value="F:zinc ion binding"/>
    <property type="evidence" value="ECO:0007669"/>
    <property type="project" value="UniProtKB-UniRule"/>
</dbReference>
<dbReference type="InterPro" id="IPR005144">
    <property type="entry name" value="ATP-cone_dom"/>
</dbReference>
<evidence type="ECO:0000256" key="2">
    <source>
        <dbReference type="ARBA" id="ARBA00022741"/>
    </source>
</evidence>
<evidence type="ECO:0000256" key="4">
    <source>
        <dbReference type="ARBA" id="ARBA00023015"/>
    </source>
</evidence>
<evidence type="ECO:0000259" key="8">
    <source>
        <dbReference type="PROSITE" id="PS51161"/>
    </source>
</evidence>
<dbReference type="GO" id="GO:0045892">
    <property type="term" value="P:negative regulation of DNA-templated transcription"/>
    <property type="evidence" value="ECO:0007669"/>
    <property type="project" value="UniProtKB-UniRule"/>
</dbReference>
<dbReference type="PANTHER" id="PTHR30455:SF2">
    <property type="entry name" value="TRANSCRIPTIONAL REPRESSOR NRDR"/>
    <property type="match status" value="1"/>
</dbReference>
<keyword evidence="4 7" id="KW-0805">Transcription regulation</keyword>
<evidence type="ECO:0000313" key="9">
    <source>
        <dbReference type="EMBL" id="OGK15213.1"/>
    </source>
</evidence>
<dbReference type="NCBIfam" id="TIGR00244">
    <property type="entry name" value="transcriptional regulator NrdR"/>
    <property type="match status" value="1"/>
</dbReference>
<keyword evidence="7" id="KW-0863">Zinc-finger</keyword>
<dbReference type="EMBL" id="MFZF01000033">
    <property type="protein sequence ID" value="OGK15213.1"/>
    <property type="molecule type" value="Genomic_DNA"/>
</dbReference>
<keyword evidence="5 7" id="KW-0238">DNA-binding</keyword>
<comment type="similarity">
    <text evidence="7">Belongs to the NrdR family.</text>
</comment>
<dbReference type="InterPro" id="IPR003796">
    <property type="entry name" value="RNR_NrdR-like"/>
</dbReference>
<keyword evidence="6 7" id="KW-0804">Transcription</keyword>
<dbReference type="HAMAP" id="MF_00440">
    <property type="entry name" value="NrdR"/>
    <property type="match status" value="1"/>
</dbReference>
<name>A0A1F7G8I2_9BACT</name>
<dbReference type="Pfam" id="PF22811">
    <property type="entry name" value="Zn_ribbon_NrdR"/>
    <property type="match status" value="1"/>
</dbReference>